<dbReference type="EMBL" id="OX459120">
    <property type="protein sequence ID" value="CAI9099511.1"/>
    <property type="molecule type" value="Genomic_DNA"/>
</dbReference>
<keyword evidence="4" id="KW-1185">Reference proteome</keyword>
<evidence type="ECO:0000256" key="2">
    <source>
        <dbReference type="SAM" id="Phobius"/>
    </source>
</evidence>
<sequence length="707" mass="79131">MRKRKSAETLMVGLSTQRRTTTQNQPPTPKPLKKQLSRSRQPPVPVVIHDLDEWEIRRAGVSFDPYMAYVQTGDHLIEWKDEDHEFLELLERPFRKSFGLSEVEASGQIPQSQKIADGEGKVDSISIASHPASRVADYYDSGNGPFNHNGVIFSSEVVSPGNRTIYGACNFPGTNTPNEDVVVVDASDDDHFTEQSIKLGRIQHVLVASMRQNTCDTLLQKVLRSMLLVQKFTNGLKQLLGIMGHLVWILLISVLQTWIMCSDCAEMNIFFPVLVSTVGRLDLGDTYFNGVSFPRDTDLASQPTVRDNDTERDSSTYDQSGSSTNPRAKSAVASREYKGPEEETDMWEDNANLELHSDPMNDDEAAFHQGRYTDFKSTDGVPEFRLHQKFDSKNDFKNAVKTYSILSGRPVSMYTNEGDCLRATCNGGCKWFVYPKKINHDVCCILKQGGEIIDHGSPYYSKEDMVRLYENVLYPIDHMDRWPVTKNVELQPSLDRNAWGNHKKKKTDEDTRFYDDGTVRAKRPLTMHCSRCGAGNHNVRRCTDPVVDNDSAAQEGRRNGTCRNIRSNGTATRPTTATIPIGGAEMGGSSVQPPKQVCMYKEKGTHDKNKTVVCVCSAPTGNPDMCGDPNHSEQEGADLVNTTKQPPEIGRTAAPNVEEQSRTMPVCKPFSSLWLRDLSTSLQVHYQSIYVIVQEESWANHSGCILL</sequence>
<feature type="compositionally biased region" description="Low complexity" evidence="1">
    <location>
        <begin position="16"/>
        <end position="25"/>
    </location>
</feature>
<accession>A0AAV1CVX9</accession>
<feature type="compositionally biased region" description="Polar residues" evidence="1">
    <location>
        <begin position="316"/>
        <end position="327"/>
    </location>
</feature>
<evidence type="ECO:0000313" key="3">
    <source>
        <dbReference type="EMBL" id="CAI9099511.1"/>
    </source>
</evidence>
<reference evidence="3" key="1">
    <citation type="submission" date="2023-03" db="EMBL/GenBank/DDBJ databases">
        <authorList>
            <person name="Julca I."/>
        </authorList>
    </citation>
    <scope>NUCLEOTIDE SEQUENCE</scope>
</reference>
<evidence type="ECO:0000256" key="1">
    <source>
        <dbReference type="SAM" id="MobiDB-lite"/>
    </source>
</evidence>
<keyword evidence="2" id="KW-1133">Transmembrane helix</keyword>
<keyword evidence="2" id="KW-0472">Membrane</keyword>
<feature type="region of interest" description="Disordered" evidence="1">
    <location>
        <begin position="1"/>
        <end position="42"/>
    </location>
</feature>
<dbReference type="Proteomes" id="UP001161247">
    <property type="component" value="Chromosome 3"/>
</dbReference>
<organism evidence="3 4">
    <name type="scientific">Oldenlandia corymbosa var. corymbosa</name>
    <dbReference type="NCBI Taxonomy" id="529605"/>
    <lineage>
        <taxon>Eukaryota</taxon>
        <taxon>Viridiplantae</taxon>
        <taxon>Streptophyta</taxon>
        <taxon>Embryophyta</taxon>
        <taxon>Tracheophyta</taxon>
        <taxon>Spermatophyta</taxon>
        <taxon>Magnoliopsida</taxon>
        <taxon>eudicotyledons</taxon>
        <taxon>Gunneridae</taxon>
        <taxon>Pentapetalae</taxon>
        <taxon>asterids</taxon>
        <taxon>lamiids</taxon>
        <taxon>Gentianales</taxon>
        <taxon>Rubiaceae</taxon>
        <taxon>Rubioideae</taxon>
        <taxon>Spermacoceae</taxon>
        <taxon>Hedyotis-Oldenlandia complex</taxon>
        <taxon>Oldenlandia</taxon>
    </lineage>
</organism>
<name>A0AAV1CVX9_OLDCO</name>
<evidence type="ECO:0000313" key="4">
    <source>
        <dbReference type="Proteomes" id="UP001161247"/>
    </source>
</evidence>
<feature type="transmembrane region" description="Helical" evidence="2">
    <location>
        <begin position="239"/>
        <end position="259"/>
    </location>
</feature>
<feature type="region of interest" description="Disordered" evidence="1">
    <location>
        <begin position="550"/>
        <end position="591"/>
    </location>
</feature>
<feature type="compositionally biased region" description="Low complexity" evidence="1">
    <location>
        <begin position="569"/>
        <end position="582"/>
    </location>
</feature>
<keyword evidence="2" id="KW-0812">Transmembrane</keyword>
<feature type="region of interest" description="Disordered" evidence="1">
    <location>
        <begin position="299"/>
        <end position="344"/>
    </location>
</feature>
<dbReference type="AlphaFoldDB" id="A0AAV1CVX9"/>
<feature type="compositionally biased region" description="Basic and acidic residues" evidence="1">
    <location>
        <begin position="306"/>
        <end position="315"/>
    </location>
</feature>
<protein>
    <submittedName>
        <fullName evidence="3">OLC1v1036348C1</fullName>
    </submittedName>
</protein>
<proteinExistence type="predicted"/>
<gene>
    <name evidence="3" type="ORF">OLC1_LOCUS9521</name>
</gene>